<evidence type="ECO:0000313" key="4">
    <source>
        <dbReference type="Proteomes" id="UP000494256"/>
    </source>
</evidence>
<organism evidence="2 4">
    <name type="scientific">Arctia plantaginis</name>
    <name type="common">Wood tiger moth</name>
    <name type="synonym">Phalaena plantaginis</name>
    <dbReference type="NCBI Taxonomy" id="874455"/>
    <lineage>
        <taxon>Eukaryota</taxon>
        <taxon>Metazoa</taxon>
        <taxon>Ecdysozoa</taxon>
        <taxon>Arthropoda</taxon>
        <taxon>Hexapoda</taxon>
        <taxon>Insecta</taxon>
        <taxon>Pterygota</taxon>
        <taxon>Neoptera</taxon>
        <taxon>Endopterygota</taxon>
        <taxon>Lepidoptera</taxon>
        <taxon>Glossata</taxon>
        <taxon>Ditrysia</taxon>
        <taxon>Noctuoidea</taxon>
        <taxon>Erebidae</taxon>
        <taxon>Arctiinae</taxon>
        <taxon>Arctia</taxon>
    </lineage>
</organism>
<proteinExistence type="predicted"/>
<keyword evidence="3" id="KW-1185">Reference proteome</keyword>
<evidence type="ECO:0000313" key="3">
    <source>
        <dbReference type="Proteomes" id="UP000494106"/>
    </source>
</evidence>
<protein>
    <submittedName>
        <fullName evidence="2">Uncharacterized protein</fullName>
    </submittedName>
</protein>
<evidence type="ECO:0000313" key="2">
    <source>
        <dbReference type="EMBL" id="CAB3260574.1"/>
    </source>
</evidence>
<reference evidence="3 4" key="1">
    <citation type="submission" date="2020-04" db="EMBL/GenBank/DDBJ databases">
        <authorList>
            <person name="Wallbank WR R."/>
            <person name="Pardo Diaz C."/>
            <person name="Kozak K."/>
            <person name="Martin S."/>
            <person name="Jiggins C."/>
            <person name="Moest M."/>
            <person name="Warren A I."/>
            <person name="Byers J.R.P. K."/>
            <person name="Montejo-Kovacevich G."/>
            <person name="Yen C E."/>
        </authorList>
    </citation>
    <scope>NUCLEOTIDE SEQUENCE [LARGE SCALE GENOMIC DNA]</scope>
</reference>
<dbReference type="Proteomes" id="UP000494256">
    <property type="component" value="Unassembled WGS sequence"/>
</dbReference>
<evidence type="ECO:0000313" key="1">
    <source>
        <dbReference type="EMBL" id="CAB3244819.1"/>
    </source>
</evidence>
<dbReference type="Gene3D" id="1.10.472.180">
    <property type="entry name" value="Bunyavirus nucleocapsid (N) protein, C-terminal domain"/>
    <property type="match status" value="1"/>
</dbReference>
<dbReference type="OrthoDB" id="6865458at2759"/>
<comment type="caution">
    <text evidence="2">The sequence shown here is derived from an EMBL/GenBank/DDBJ whole genome shotgun (WGS) entry which is preliminary data.</text>
</comment>
<dbReference type="AlphaFoldDB" id="A0A8S1BNX8"/>
<accession>A0A8S1BNX8</accession>
<gene>
    <name evidence="1" type="ORF">APLA_LOCUS10172</name>
    <name evidence="2" type="ORF">APLA_LOCUS17061</name>
</gene>
<dbReference type="EMBL" id="CADEBD010000857">
    <property type="protein sequence ID" value="CAB3260574.1"/>
    <property type="molecule type" value="Genomic_DNA"/>
</dbReference>
<name>A0A8S1BNX8_ARCPL</name>
<sequence length="245" mass="28111">MSYLQNTKQLFVFSLQMEAFGFTQAERNAANTVFNGSVFYTVYKDADFLRIDANIENLLTRGYEVRQKMKTIPVGDSLVIQGMKLERNTPLIIKRGGRGVTVEDFEFTYNRLQGLVAAFAYENRHRFPVLEASEPKSLGLVWDNENEEKCKLYLSAISGTDSMIDQFSFFPFICGLRKFQLKKIPLELVVGMGYVKNNEGLTMARLLNKNLVMAKRIWLMFPGSSLREMETLVNTTPHIKKLFQV</sequence>
<dbReference type="InterPro" id="IPR043011">
    <property type="entry name" value="Bunya_nucleocap_C"/>
</dbReference>
<dbReference type="Proteomes" id="UP000494106">
    <property type="component" value="Unassembled WGS sequence"/>
</dbReference>
<dbReference type="EMBL" id="CADEBC010000522">
    <property type="protein sequence ID" value="CAB3244819.1"/>
    <property type="molecule type" value="Genomic_DNA"/>
</dbReference>